<name>A0A9N9VJ47_9HYPO</name>
<feature type="non-terminal residue" evidence="1">
    <location>
        <position position="178"/>
    </location>
</feature>
<protein>
    <submittedName>
        <fullName evidence="1">Uncharacterized protein</fullName>
    </submittedName>
</protein>
<dbReference type="OrthoDB" id="416786at2759"/>
<gene>
    <name evidence="1" type="ORF">CRHIZ90672A_00012030</name>
</gene>
<proteinExistence type="predicted"/>
<dbReference type="Proteomes" id="UP000696573">
    <property type="component" value="Unassembled WGS sequence"/>
</dbReference>
<dbReference type="SUPFAM" id="SSF52777">
    <property type="entry name" value="CoA-dependent acyltransferases"/>
    <property type="match status" value="1"/>
</dbReference>
<evidence type="ECO:0000313" key="1">
    <source>
        <dbReference type="EMBL" id="CAH0024845.1"/>
    </source>
</evidence>
<evidence type="ECO:0000313" key="2">
    <source>
        <dbReference type="Proteomes" id="UP000696573"/>
    </source>
</evidence>
<reference evidence="1" key="1">
    <citation type="submission" date="2021-10" db="EMBL/GenBank/DDBJ databases">
        <authorList>
            <person name="Piombo E."/>
        </authorList>
    </citation>
    <scope>NUCLEOTIDE SEQUENCE</scope>
</reference>
<comment type="caution">
    <text evidence="1">The sequence shown here is derived from an EMBL/GenBank/DDBJ whole genome shotgun (WGS) entry which is preliminary data.</text>
</comment>
<organism evidence="1 2">
    <name type="scientific">Clonostachys rhizophaga</name>
    <dbReference type="NCBI Taxonomy" id="160324"/>
    <lineage>
        <taxon>Eukaryota</taxon>
        <taxon>Fungi</taxon>
        <taxon>Dikarya</taxon>
        <taxon>Ascomycota</taxon>
        <taxon>Pezizomycotina</taxon>
        <taxon>Sordariomycetes</taxon>
        <taxon>Hypocreomycetidae</taxon>
        <taxon>Hypocreales</taxon>
        <taxon>Bionectriaceae</taxon>
        <taxon>Clonostachys</taxon>
    </lineage>
</organism>
<sequence length="178" mass="20062">SLPSPDFIKNIISPRVSIGTEGPLNAASTRWFCIPCPQSFMPLNALSHNRNKKQVAARWVEADRVEPVSLGQPILRFLFLSGKGESILVMRLSYIYYNSISFYILTDDLVAIYKGRVVPDRLTFLDFSILLANSTSISSAPKHTAGQADVCLHLSWYTYWGGCENNHEERRRVEHSDA</sequence>
<dbReference type="Gene3D" id="3.30.559.10">
    <property type="entry name" value="Chloramphenicol acetyltransferase-like domain"/>
    <property type="match status" value="1"/>
</dbReference>
<dbReference type="AlphaFoldDB" id="A0A9N9VJ47"/>
<dbReference type="EMBL" id="CABFNQ020000700">
    <property type="protein sequence ID" value="CAH0024845.1"/>
    <property type="molecule type" value="Genomic_DNA"/>
</dbReference>
<accession>A0A9N9VJ47</accession>
<feature type="non-terminal residue" evidence="1">
    <location>
        <position position="1"/>
    </location>
</feature>
<keyword evidence="2" id="KW-1185">Reference proteome</keyword>
<dbReference type="InterPro" id="IPR023213">
    <property type="entry name" value="CAT-like_dom_sf"/>
</dbReference>